<comment type="caution">
    <text evidence="5">The sequence shown here is derived from an EMBL/GenBank/DDBJ whole genome shotgun (WGS) entry which is preliminary data.</text>
</comment>
<dbReference type="CDD" id="cd06170">
    <property type="entry name" value="LuxR_C_like"/>
    <property type="match status" value="1"/>
</dbReference>
<gene>
    <name evidence="5" type="ORF">GCM10009613_49960</name>
</gene>
<feature type="region of interest" description="Disordered" evidence="3">
    <location>
        <begin position="425"/>
        <end position="492"/>
    </location>
</feature>
<dbReference type="PROSITE" id="PS50043">
    <property type="entry name" value="HTH_LUXR_2"/>
    <property type="match status" value="1"/>
</dbReference>
<dbReference type="InterPro" id="IPR016032">
    <property type="entry name" value="Sig_transdc_resp-reg_C-effctor"/>
</dbReference>
<dbReference type="RefSeq" id="WP_344026701.1">
    <property type="nucleotide sequence ID" value="NZ_BAAAJK010000034.1"/>
</dbReference>
<dbReference type="PANTHER" id="PTHR16305:SF28">
    <property type="entry name" value="GUANYLATE CYCLASE DOMAIN-CONTAINING PROTEIN"/>
    <property type="match status" value="1"/>
</dbReference>
<dbReference type="Gene3D" id="1.25.40.10">
    <property type="entry name" value="Tetratricopeptide repeat domain"/>
    <property type="match status" value="1"/>
</dbReference>
<dbReference type="InterPro" id="IPR036388">
    <property type="entry name" value="WH-like_DNA-bd_sf"/>
</dbReference>
<feature type="domain" description="HTH luxR-type" evidence="4">
    <location>
        <begin position="878"/>
        <end position="943"/>
    </location>
</feature>
<dbReference type="PANTHER" id="PTHR16305">
    <property type="entry name" value="TESTICULAR SOLUBLE ADENYLYL CYCLASE"/>
    <property type="match status" value="1"/>
</dbReference>
<evidence type="ECO:0000256" key="3">
    <source>
        <dbReference type="SAM" id="MobiDB-lite"/>
    </source>
</evidence>
<evidence type="ECO:0000313" key="5">
    <source>
        <dbReference type="EMBL" id="GAA1397378.1"/>
    </source>
</evidence>
<accession>A0ABP4IRR4</accession>
<dbReference type="SMART" id="SM00421">
    <property type="entry name" value="HTH_LUXR"/>
    <property type="match status" value="1"/>
</dbReference>
<keyword evidence="1" id="KW-0547">Nucleotide-binding</keyword>
<dbReference type="Proteomes" id="UP001501414">
    <property type="component" value="Unassembled WGS sequence"/>
</dbReference>
<dbReference type="SUPFAM" id="SSF46894">
    <property type="entry name" value="C-terminal effector domain of the bipartite response regulators"/>
    <property type="match status" value="1"/>
</dbReference>
<name>A0ABP4IRR4_9PSEU</name>
<dbReference type="Gene3D" id="3.40.50.300">
    <property type="entry name" value="P-loop containing nucleotide triphosphate hydrolases"/>
    <property type="match status" value="1"/>
</dbReference>
<dbReference type="EMBL" id="BAAAJK010000034">
    <property type="protein sequence ID" value="GAA1397378.1"/>
    <property type="molecule type" value="Genomic_DNA"/>
</dbReference>
<dbReference type="PROSITE" id="PS00622">
    <property type="entry name" value="HTH_LUXR_1"/>
    <property type="match status" value="1"/>
</dbReference>
<dbReference type="InterPro" id="IPR011990">
    <property type="entry name" value="TPR-like_helical_dom_sf"/>
</dbReference>
<sequence>MAGVAPSSDRRHDAGPEVLSTHPPLVGRDAELAVLQRFLTDGQPGGVLLTGPLGVGRTRLLREAVRIARDLGRRTVLVTGTGPDVPLGPLAHAVPPVPGEPDRFVLLQHALAALRGDRPVIAVDDAHRLDDLTRSVLEQLLLAGDATVVATERSDRAPVDRLRTLGDDVRPVAVRPLAEADTDRLLHGMLGGDVEARTAQRLRELAQGTPLFLCELVRAGYESGRLTRRAGPWRWDGPMEPPPRLGSFVLAGLAPDEWAALERLVAGGPGAGPGGAGELVRRELVRTDRAGRAAVPPFVAAVVAGAGRAGPDVPAAREPGDRPAPAPDPVAAAAAANRELDHARAERIARQALADDRDGTAHLELIESLRWQDRGAELPPLLAEAGRRVRTGDGPARLAMTRALLARRAGEPALAAAEEALAGEPSAGGVDGSGPGGPVAPAGLASSAAPGGRIAPGERPGPEERPGPGDRTSPGERPGPGDRPGPGEPVGSRDALAAEVAVLEAAARLDGVALARAASSQVGQPAGAPGPVPGDPGPGVGADPDPGDAPARREPATVGQGLPVGRWAALAGAARAGRLAAAGRPAEALDTVAGVRSAPDPDGRAESALTGLLLVDAELSALRVAGRPEDLRRAAEDAHRHNLAAPGWAGDAWIAWHRGRAALVRGDLDAAGRHLAEARAGTADRDPLGLAADCSATLALVHVLTGDRDRARALLDGLPGRVPPAAAAAVTRARAWLQAADNSGAAPVRALLAGARSAAARGDLVTEVVLLHDVARLGRPDRVVDRLADRAARGRSPLLQLFAAHASAAARAGPGAGGRLDRVAADLALAGARLEAADVAAAAAAAHHRAGERRRSAASAARATELAGGCGARTPALDRLVRPRLTGREREIAELAADGASNAEVARRLVLSVRTVETHLAHAYAKLGIEGRAGLLAALPAPDRPD</sequence>
<dbReference type="InterPro" id="IPR000792">
    <property type="entry name" value="Tscrpt_reg_LuxR_C"/>
</dbReference>
<evidence type="ECO:0000256" key="2">
    <source>
        <dbReference type="ARBA" id="ARBA00022840"/>
    </source>
</evidence>
<evidence type="ECO:0000259" key="4">
    <source>
        <dbReference type="PROSITE" id="PS50043"/>
    </source>
</evidence>
<dbReference type="Gene3D" id="1.10.10.10">
    <property type="entry name" value="Winged helix-like DNA-binding domain superfamily/Winged helix DNA-binding domain"/>
    <property type="match status" value="1"/>
</dbReference>
<feature type="region of interest" description="Disordered" evidence="3">
    <location>
        <begin position="1"/>
        <end position="23"/>
    </location>
</feature>
<proteinExistence type="predicted"/>
<feature type="region of interest" description="Disordered" evidence="3">
    <location>
        <begin position="309"/>
        <end position="338"/>
    </location>
</feature>
<keyword evidence="2" id="KW-0067">ATP-binding</keyword>
<feature type="compositionally biased region" description="Low complexity" evidence="3">
    <location>
        <begin position="439"/>
        <end position="458"/>
    </location>
</feature>
<protein>
    <recommendedName>
        <fullName evidence="4">HTH luxR-type domain-containing protein</fullName>
    </recommendedName>
</protein>
<feature type="region of interest" description="Disordered" evidence="3">
    <location>
        <begin position="520"/>
        <end position="560"/>
    </location>
</feature>
<keyword evidence="6" id="KW-1185">Reference proteome</keyword>
<dbReference type="Pfam" id="PF00196">
    <property type="entry name" value="GerE"/>
    <property type="match status" value="1"/>
</dbReference>
<dbReference type="PRINTS" id="PR00038">
    <property type="entry name" value="HTHLUXR"/>
</dbReference>
<evidence type="ECO:0000313" key="6">
    <source>
        <dbReference type="Proteomes" id="UP001501414"/>
    </source>
</evidence>
<evidence type="ECO:0000256" key="1">
    <source>
        <dbReference type="ARBA" id="ARBA00022741"/>
    </source>
</evidence>
<reference evidence="6" key="1">
    <citation type="journal article" date="2019" name="Int. J. Syst. Evol. Microbiol.">
        <title>The Global Catalogue of Microorganisms (GCM) 10K type strain sequencing project: providing services to taxonomists for standard genome sequencing and annotation.</title>
        <authorList>
            <consortium name="The Broad Institute Genomics Platform"/>
            <consortium name="The Broad Institute Genome Sequencing Center for Infectious Disease"/>
            <person name="Wu L."/>
            <person name="Ma J."/>
        </authorList>
    </citation>
    <scope>NUCLEOTIDE SEQUENCE [LARGE SCALE GENOMIC DNA]</scope>
    <source>
        <strain evidence="6">JCM 11896</strain>
    </source>
</reference>
<dbReference type="SUPFAM" id="SSF52540">
    <property type="entry name" value="P-loop containing nucleoside triphosphate hydrolases"/>
    <property type="match status" value="1"/>
</dbReference>
<dbReference type="InterPro" id="IPR027417">
    <property type="entry name" value="P-loop_NTPase"/>
</dbReference>
<organism evidence="5 6">
    <name type="scientific">Pseudonocardia kongjuensis</name>
    <dbReference type="NCBI Taxonomy" id="102227"/>
    <lineage>
        <taxon>Bacteria</taxon>
        <taxon>Bacillati</taxon>
        <taxon>Actinomycetota</taxon>
        <taxon>Actinomycetes</taxon>
        <taxon>Pseudonocardiales</taxon>
        <taxon>Pseudonocardiaceae</taxon>
        <taxon>Pseudonocardia</taxon>
    </lineage>
</organism>